<feature type="transmembrane region" description="Helical" evidence="2">
    <location>
        <begin position="30"/>
        <end position="54"/>
    </location>
</feature>
<feature type="compositionally biased region" description="Basic and acidic residues" evidence="1">
    <location>
        <begin position="116"/>
        <end position="128"/>
    </location>
</feature>
<dbReference type="EMBL" id="JAAABM010000012">
    <property type="protein sequence ID" value="KAF7673818.1"/>
    <property type="molecule type" value="Genomic_DNA"/>
</dbReference>
<name>A0A8H7B1X4_9PLEO</name>
<protein>
    <submittedName>
        <fullName evidence="3">Uncharacterized protein</fullName>
    </submittedName>
</protein>
<reference evidence="3" key="2">
    <citation type="submission" date="2020-08" db="EMBL/GenBank/DDBJ databases">
        <title>Draft Genome Sequence of Cumin Blight Pathogen Alternaria burnsii.</title>
        <authorList>
            <person name="Feng Z."/>
        </authorList>
    </citation>
    <scope>NUCLEOTIDE SEQUENCE</scope>
    <source>
        <strain evidence="3">CBS107.38</strain>
    </source>
</reference>
<keyword evidence="4" id="KW-1185">Reference proteome</keyword>
<keyword evidence="2" id="KW-0472">Membrane</keyword>
<organism evidence="3 4">
    <name type="scientific">Alternaria burnsii</name>
    <dbReference type="NCBI Taxonomy" id="1187904"/>
    <lineage>
        <taxon>Eukaryota</taxon>
        <taxon>Fungi</taxon>
        <taxon>Dikarya</taxon>
        <taxon>Ascomycota</taxon>
        <taxon>Pezizomycotina</taxon>
        <taxon>Dothideomycetes</taxon>
        <taxon>Pleosporomycetidae</taxon>
        <taxon>Pleosporales</taxon>
        <taxon>Pleosporineae</taxon>
        <taxon>Pleosporaceae</taxon>
        <taxon>Alternaria</taxon>
        <taxon>Alternaria sect. Alternaria</taxon>
    </lineage>
</organism>
<keyword evidence="2" id="KW-1133">Transmembrane helix</keyword>
<evidence type="ECO:0000313" key="4">
    <source>
        <dbReference type="Proteomes" id="UP000596902"/>
    </source>
</evidence>
<feature type="region of interest" description="Disordered" evidence="1">
    <location>
        <begin position="96"/>
        <end position="131"/>
    </location>
</feature>
<comment type="caution">
    <text evidence="3">The sequence shown here is derived from an EMBL/GenBank/DDBJ whole genome shotgun (WGS) entry which is preliminary data.</text>
</comment>
<dbReference type="RefSeq" id="XP_038784145.1">
    <property type="nucleotide sequence ID" value="XM_038933480.1"/>
</dbReference>
<evidence type="ECO:0000256" key="2">
    <source>
        <dbReference type="SAM" id="Phobius"/>
    </source>
</evidence>
<keyword evidence="2" id="KW-0812">Transmembrane</keyword>
<gene>
    <name evidence="3" type="ORF">GT037_008433</name>
</gene>
<feature type="region of interest" description="Disordered" evidence="1">
    <location>
        <begin position="282"/>
        <end position="304"/>
    </location>
</feature>
<evidence type="ECO:0000313" key="3">
    <source>
        <dbReference type="EMBL" id="KAF7673818.1"/>
    </source>
</evidence>
<dbReference type="GeneID" id="62206658"/>
<dbReference type="Proteomes" id="UP000596902">
    <property type="component" value="Unassembled WGS sequence"/>
</dbReference>
<accession>A0A8H7B1X4</accession>
<evidence type="ECO:0000256" key="1">
    <source>
        <dbReference type="SAM" id="MobiDB-lite"/>
    </source>
</evidence>
<feature type="compositionally biased region" description="Polar residues" evidence="1">
    <location>
        <begin position="102"/>
        <end position="115"/>
    </location>
</feature>
<reference evidence="3" key="1">
    <citation type="submission" date="2020-01" db="EMBL/GenBank/DDBJ databases">
        <authorList>
            <person name="Feng Z.H.Z."/>
        </authorList>
    </citation>
    <scope>NUCLEOTIDE SEQUENCE</scope>
    <source>
        <strain evidence="3">CBS107.38</strain>
    </source>
</reference>
<dbReference type="AlphaFoldDB" id="A0A8H7B1X4"/>
<proteinExistence type="predicted"/>
<sequence>MAPIALTVRSTILHTAPSRSKRAPSAAHNLSVLIGITVSIICVVVTVGTICWLLRRRKRKAAKSPEKPSEIDTTYAGTEIKYRRISELPVPEVVPPEYFKSPQPTSNRATTLESKTAARSDSSKEKECGTPNQVFSYNQRTLLELPSNEEVHFSHLPFASANIGNSNDRQQNTISDYVNPFAVEHRPNPVYYSSFAGPSHTPDVFPHQEASFADIEMPQIDERITFDIDLATSDTEMLPAGTSSDSCELRLPEPIHGSIDNQMSTDIDQEEVSWPLANNHHLAQDLPHPEGRAQTRNLKNPPKHNKVASMHLFQRLLLIWLLARG</sequence>